<keyword evidence="4 18" id="KW-0575">Peroxidase</keyword>
<evidence type="ECO:0000256" key="15">
    <source>
        <dbReference type="PIRSR" id="PIRSR601621-2"/>
    </source>
</evidence>
<feature type="binding site" evidence="15">
    <location>
        <position position="239"/>
    </location>
    <ligand>
        <name>Ca(2+)</name>
        <dbReference type="ChEBI" id="CHEBI:29108"/>
        <label>2</label>
    </ligand>
</feature>
<keyword evidence="11 17" id="KW-1015">Disulfide bond</keyword>
<dbReference type="PRINTS" id="PR00458">
    <property type="entry name" value="PEROXIDASE"/>
</dbReference>
<feature type="binding site" description="axial binding residue" evidence="15">
    <location>
        <position position="221"/>
    </location>
    <ligand>
        <name>heme b</name>
        <dbReference type="ChEBI" id="CHEBI:60344"/>
    </ligand>
    <ligandPart>
        <name>Fe</name>
        <dbReference type="ChEBI" id="CHEBI:18248"/>
    </ligandPart>
</feature>
<dbReference type="PROSITE" id="PS50873">
    <property type="entry name" value="PEROXIDASE_4"/>
    <property type="match status" value="1"/>
</dbReference>
<dbReference type="GO" id="GO:0005576">
    <property type="term" value="C:extracellular region"/>
    <property type="evidence" value="ECO:0007669"/>
    <property type="project" value="UniProtKB-SubCell"/>
</dbReference>
<accession>A0A8H6W546</accession>
<evidence type="ECO:0000256" key="4">
    <source>
        <dbReference type="ARBA" id="ARBA00022559"/>
    </source>
</evidence>
<keyword evidence="10 15" id="KW-0408">Iron</keyword>
<evidence type="ECO:0000256" key="3">
    <source>
        <dbReference type="ARBA" id="ARBA00022525"/>
    </source>
</evidence>
<keyword evidence="3" id="KW-0964">Secreted</keyword>
<feature type="domain" description="Plant heme peroxidase family profile" evidence="20">
    <location>
        <begin position="149"/>
        <end position="366"/>
    </location>
</feature>
<evidence type="ECO:0000256" key="7">
    <source>
        <dbReference type="ARBA" id="ARBA00022729"/>
    </source>
</evidence>
<dbReference type="InterPro" id="IPR010255">
    <property type="entry name" value="Haem_peroxidase_sf"/>
</dbReference>
<feature type="disulfide bond" evidence="17">
    <location>
        <begin position="52"/>
        <end position="64"/>
    </location>
</feature>
<dbReference type="GO" id="GO:0034599">
    <property type="term" value="P:cellular response to oxidative stress"/>
    <property type="evidence" value="ECO:0007669"/>
    <property type="project" value="InterPro"/>
</dbReference>
<evidence type="ECO:0000259" key="20">
    <source>
        <dbReference type="PROSITE" id="PS50873"/>
    </source>
</evidence>
<keyword evidence="13" id="KW-0376">Hydrogen peroxide</keyword>
<dbReference type="Gene3D" id="1.10.420.10">
    <property type="entry name" value="Peroxidase, domain 2"/>
    <property type="match status" value="1"/>
</dbReference>
<evidence type="ECO:0000256" key="1">
    <source>
        <dbReference type="ARBA" id="ARBA00004613"/>
    </source>
</evidence>
<dbReference type="InterPro" id="IPR019793">
    <property type="entry name" value="Peroxidases_heam-ligand_BS"/>
</dbReference>
<dbReference type="InterPro" id="IPR001621">
    <property type="entry name" value="Ligninase"/>
</dbReference>
<dbReference type="SUPFAM" id="SSF48113">
    <property type="entry name" value="Heme-dependent peroxidases"/>
    <property type="match status" value="1"/>
</dbReference>
<feature type="disulfide bond" evidence="17">
    <location>
        <begin position="294"/>
        <end position="362"/>
    </location>
</feature>
<reference evidence="21" key="1">
    <citation type="submission" date="2020-05" db="EMBL/GenBank/DDBJ databases">
        <title>Mycena genomes resolve the evolution of fungal bioluminescence.</title>
        <authorList>
            <person name="Tsai I.J."/>
        </authorList>
    </citation>
    <scope>NUCLEOTIDE SEQUENCE</scope>
    <source>
        <strain evidence="21">110903Hualien_Pintung</strain>
    </source>
</reference>
<dbReference type="InterPro" id="IPR024589">
    <property type="entry name" value="Ligninase_C"/>
</dbReference>
<feature type="binding site" evidence="15">
    <location>
        <position position="111"/>
    </location>
    <ligand>
        <name>Ca(2+)</name>
        <dbReference type="ChEBI" id="CHEBI:29108"/>
        <label>1</label>
    </ligand>
</feature>
<dbReference type="PROSITE" id="PS00435">
    <property type="entry name" value="PEROXIDASE_1"/>
    <property type="match status" value="1"/>
</dbReference>
<dbReference type="InterPro" id="IPR002016">
    <property type="entry name" value="Haem_peroxidase"/>
</dbReference>
<gene>
    <name evidence="21" type="ORF">HMN09_00777600</name>
</gene>
<dbReference type="GO" id="GO:0000302">
    <property type="term" value="P:response to reactive oxygen species"/>
    <property type="evidence" value="ECO:0007669"/>
    <property type="project" value="TreeGrafter"/>
</dbReference>
<comment type="caution">
    <text evidence="21">The sequence shown here is derived from an EMBL/GenBank/DDBJ whole genome shotgun (WGS) entry which is preliminary data.</text>
</comment>
<evidence type="ECO:0000256" key="19">
    <source>
        <dbReference type="SAM" id="SignalP"/>
    </source>
</evidence>
<dbReference type="Pfam" id="PF11895">
    <property type="entry name" value="Peroxidase_ext"/>
    <property type="match status" value="1"/>
</dbReference>
<dbReference type="EMBL" id="JACAZE010000010">
    <property type="protein sequence ID" value="KAF7305267.1"/>
    <property type="molecule type" value="Genomic_DNA"/>
</dbReference>
<keyword evidence="22" id="KW-1185">Reference proteome</keyword>
<dbReference type="EC" id="1.11.1.-" evidence="18"/>
<keyword evidence="7 19" id="KW-0732">Signal</keyword>
<feature type="binding site" evidence="15">
    <location>
        <position position="97"/>
    </location>
    <ligand>
        <name>Ca(2+)</name>
        <dbReference type="ChEBI" id="CHEBI:29108"/>
        <label>1</label>
    </ligand>
</feature>
<keyword evidence="6 15" id="KW-0479">Metal-binding</keyword>
<evidence type="ECO:0000313" key="21">
    <source>
        <dbReference type="EMBL" id="KAF7305267.1"/>
    </source>
</evidence>
<dbReference type="Pfam" id="PF00141">
    <property type="entry name" value="peroxidase"/>
    <property type="match status" value="1"/>
</dbReference>
<dbReference type="Gene3D" id="1.10.520.10">
    <property type="match status" value="1"/>
</dbReference>
<evidence type="ECO:0000256" key="5">
    <source>
        <dbReference type="ARBA" id="ARBA00022617"/>
    </source>
</evidence>
<evidence type="ECO:0000256" key="9">
    <source>
        <dbReference type="ARBA" id="ARBA00023002"/>
    </source>
</evidence>
<evidence type="ECO:0000256" key="8">
    <source>
        <dbReference type="ARBA" id="ARBA00022837"/>
    </source>
</evidence>
<evidence type="ECO:0000256" key="12">
    <source>
        <dbReference type="ARBA" id="ARBA00023180"/>
    </source>
</evidence>
<evidence type="ECO:0000256" key="2">
    <source>
        <dbReference type="ARBA" id="ARBA00006089"/>
    </source>
</evidence>
<sequence length="416" mass="43473">MRSLEPKVGDNTKPSWCSPVPAAPTPMFSKSLVVLAALATVLASPLERRVTCAGGQTTSNEACCVLFPVLEDIQANLFGNDTCGDASHTALRVSFHDAIGFSMTNKSFGTGADGSIFLFGETELSYPANLGIADAFNLEAPFINGHPEISVADFIQFTAAVSLTKCPGVAQPTFMFGRVDAKAPAPIGTVPQPTDNIPVILARMGDAGLNAQETVALIASHSIAGADDIDPNLQGLPFDSTPSTFDTQFFVETQLRGTVFPGSAGNAGEVMAPIKGELRLLSDSNFARDSSTSCFFQANVNNQQLMANNFKAAFAKMQSLGQDVSKMVDCSDVLPPVIPLPGAQQAAFFPSGTDQEDVEQACATAAFPSLPVLPGPLETVASIFQDPATDGNCDDDGSGCVLSEFPTAAKRSSSEL</sequence>
<evidence type="ECO:0000256" key="17">
    <source>
        <dbReference type="PIRSR" id="PIRSR601621-4"/>
    </source>
</evidence>
<dbReference type="OrthoDB" id="2113341at2759"/>
<dbReference type="GO" id="GO:0046872">
    <property type="term" value="F:metal ion binding"/>
    <property type="evidence" value="ECO:0007669"/>
    <property type="project" value="UniProtKB-UniRule"/>
</dbReference>
<evidence type="ECO:0000256" key="14">
    <source>
        <dbReference type="PIRSR" id="PIRSR601621-1"/>
    </source>
</evidence>
<dbReference type="GO" id="GO:0020037">
    <property type="term" value="F:heme binding"/>
    <property type="evidence" value="ECO:0007669"/>
    <property type="project" value="UniProtKB-UniRule"/>
</dbReference>
<keyword evidence="12" id="KW-0325">Glycoprotein</keyword>
<keyword evidence="9 18" id="KW-0560">Oxidoreductase</keyword>
<feature type="binding site" evidence="15">
    <location>
        <position position="246"/>
    </location>
    <ligand>
        <name>Ca(2+)</name>
        <dbReference type="ChEBI" id="CHEBI:29108"/>
        <label>2</label>
    </ligand>
</feature>
<proteinExistence type="inferred from homology"/>
<feature type="signal peptide" evidence="19">
    <location>
        <begin position="1"/>
        <end position="43"/>
    </location>
</feature>
<feature type="disulfide bond" evidence="17">
    <location>
        <begin position="63"/>
        <end position="330"/>
    </location>
</feature>
<feature type="disulfide bond" evidence="17">
    <location>
        <begin position="83"/>
        <end position="166"/>
    </location>
</feature>
<feature type="binding site" evidence="15">
    <location>
        <position position="241"/>
    </location>
    <ligand>
        <name>Ca(2+)</name>
        <dbReference type="ChEBI" id="CHEBI:29108"/>
        <label>2</label>
    </ligand>
</feature>
<dbReference type="AlphaFoldDB" id="A0A8H6W546"/>
<dbReference type="PANTHER" id="PTHR31356">
    <property type="entry name" value="THYLAKOID LUMENAL 29 KDA PROTEIN, CHLOROPLASTIC-RELATED"/>
    <property type="match status" value="1"/>
</dbReference>
<evidence type="ECO:0000256" key="6">
    <source>
        <dbReference type="ARBA" id="ARBA00022723"/>
    </source>
</evidence>
<comment type="similarity">
    <text evidence="2 18">Belongs to the peroxidase family. Ligninase subfamily.</text>
</comment>
<evidence type="ECO:0000256" key="13">
    <source>
        <dbReference type="ARBA" id="ARBA00023324"/>
    </source>
</evidence>
<evidence type="ECO:0000256" key="11">
    <source>
        <dbReference type="ARBA" id="ARBA00023157"/>
    </source>
</evidence>
<feature type="site" description="Transition state stabilizer" evidence="16">
    <location>
        <position position="92"/>
    </location>
</feature>
<keyword evidence="5 15" id="KW-0349">Heme</keyword>
<evidence type="ECO:0000256" key="18">
    <source>
        <dbReference type="RuleBase" id="RU363051"/>
    </source>
</evidence>
<comment type="cofactor">
    <cofactor evidence="15 18">
        <name>Ca(2+)</name>
        <dbReference type="ChEBI" id="CHEBI:29108"/>
    </cofactor>
    <text evidence="15 18">Binds 2 calcium ions per subunit.</text>
</comment>
<feature type="binding site" evidence="15">
    <location>
        <position position="113"/>
    </location>
    <ligand>
        <name>Ca(2+)</name>
        <dbReference type="ChEBI" id="CHEBI:29108"/>
        <label>1</label>
    </ligand>
</feature>
<dbReference type="GO" id="GO:0042744">
    <property type="term" value="P:hydrogen peroxide catabolic process"/>
    <property type="evidence" value="ECO:0007669"/>
    <property type="project" value="UniProtKB-KW"/>
</dbReference>
<feature type="binding site" evidence="15">
    <location>
        <position position="115"/>
    </location>
    <ligand>
        <name>Ca(2+)</name>
        <dbReference type="ChEBI" id="CHEBI:29108"/>
        <label>1</label>
    </ligand>
</feature>
<organism evidence="21 22">
    <name type="scientific">Mycena chlorophos</name>
    <name type="common">Agaric fungus</name>
    <name type="synonym">Agaricus chlorophos</name>
    <dbReference type="NCBI Taxonomy" id="658473"/>
    <lineage>
        <taxon>Eukaryota</taxon>
        <taxon>Fungi</taxon>
        <taxon>Dikarya</taxon>
        <taxon>Basidiomycota</taxon>
        <taxon>Agaricomycotina</taxon>
        <taxon>Agaricomycetes</taxon>
        <taxon>Agaricomycetidae</taxon>
        <taxon>Agaricales</taxon>
        <taxon>Marasmiineae</taxon>
        <taxon>Mycenaceae</taxon>
        <taxon>Mycena</taxon>
    </lineage>
</organism>
<keyword evidence="8 15" id="KW-0106">Calcium</keyword>
<comment type="subcellular location">
    <subcellularLocation>
        <location evidence="1">Secreted</location>
    </subcellularLocation>
</comment>
<comment type="cofactor">
    <cofactor evidence="15">
        <name>heme b</name>
        <dbReference type="ChEBI" id="CHEBI:60344"/>
    </cofactor>
    <text evidence="15">Binds 1 heme b (iron(II)-protoporphyrin IX) group per subunit.</text>
</comment>
<evidence type="ECO:0000256" key="10">
    <source>
        <dbReference type="ARBA" id="ARBA00023004"/>
    </source>
</evidence>
<dbReference type="InterPro" id="IPR044831">
    <property type="entry name" value="Ccp1-like"/>
</dbReference>
<dbReference type="GO" id="GO:0004601">
    <property type="term" value="F:peroxidase activity"/>
    <property type="evidence" value="ECO:0007669"/>
    <property type="project" value="UniProtKB-KW"/>
</dbReference>
<dbReference type="PANTHER" id="PTHR31356:SF66">
    <property type="entry name" value="CATALASE-PEROXIDASE"/>
    <property type="match status" value="1"/>
</dbReference>
<name>A0A8H6W546_MYCCL</name>
<protein>
    <recommendedName>
        <fullName evidence="18">Peroxidase</fullName>
        <ecNumber evidence="18">1.11.1.-</ecNumber>
    </recommendedName>
</protein>
<dbReference type="PRINTS" id="PR00462">
    <property type="entry name" value="LIGNINASE"/>
</dbReference>
<evidence type="ECO:0000313" key="22">
    <source>
        <dbReference type="Proteomes" id="UP000613580"/>
    </source>
</evidence>
<feature type="chain" id="PRO_5034712971" description="Peroxidase" evidence="19">
    <location>
        <begin position="44"/>
        <end position="416"/>
    </location>
</feature>
<evidence type="ECO:0000256" key="16">
    <source>
        <dbReference type="PIRSR" id="PIRSR601621-3"/>
    </source>
</evidence>
<dbReference type="Proteomes" id="UP000613580">
    <property type="component" value="Unassembled WGS sequence"/>
</dbReference>
<feature type="binding site" evidence="15">
    <location>
        <position position="222"/>
    </location>
    <ligand>
        <name>Ca(2+)</name>
        <dbReference type="ChEBI" id="CHEBI:29108"/>
        <label>2</label>
    </ligand>
</feature>
<feature type="active site" description="Proton acceptor" evidence="14">
    <location>
        <position position="96"/>
    </location>
</feature>